<sequence>MKFLIDMPLSPELVLWLKQCQHDAVHALHVGLDRASDEELIVRARHEQRVIITADLDFSRLLALTSADGPGVILFRGGNYSESEMRMLLERVLQTVPGEELPRSVVVVDRRRVRRRRLPIR</sequence>
<evidence type="ECO:0000259" key="1">
    <source>
        <dbReference type="Pfam" id="PF18480"/>
    </source>
</evidence>
<dbReference type="InterPro" id="IPR041049">
    <property type="entry name" value="DUF5615"/>
</dbReference>
<dbReference type="EMBL" id="AP011802">
    <property type="protein sequence ID" value="BAL59262.1"/>
    <property type="molecule type" value="Genomic_DNA"/>
</dbReference>
<dbReference type="AlphaFoldDB" id="H5SSX6"/>
<name>H5SSX6_ACEAU</name>
<reference evidence="2" key="1">
    <citation type="journal article" date="2005" name="Environ. Microbiol.">
        <title>Genetic and functional properties of uncultivated thermophilic crenarchaeotes from a subsurface gold mine as revealed by analysis of genome fragments.</title>
        <authorList>
            <person name="Nunoura T."/>
            <person name="Hirayama H."/>
            <person name="Takami H."/>
            <person name="Oida H."/>
            <person name="Nishi S."/>
            <person name="Shimamura S."/>
            <person name="Suzuki Y."/>
            <person name="Inagaki F."/>
            <person name="Takai K."/>
            <person name="Nealson K.H."/>
            <person name="Horikoshi K."/>
        </authorList>
    </citation>
    <scope>NUCLEOTIDE SEQUENCE</scope>
</reference>
<proteinExistence type="predicted"/>
<protein>
    <submittedName>
        <fullName evidence="2">Hypothetical conserved protein</fullName>
    </submittedName>
</protein>
<accession>H5SSX6</accession>
<reference evidence="2" key="2">
    <citation type="journal article" date="2012" name="PLoS ONE">
        <title>A Deeply Branching Thermophilic Bacterium with an Ancient Acetyl-CoA Pathway Dominates a Subsurface Ecosystem.</title>
        <authorList>
            <person name="Takami H."/>
            <person name="Noguchi H."/>
            <person name="Takaki Y."/>
            <person name="Uchiyama I."/>
            <person name="Toyoda A."/>
            <person name="Nishi S."/>
            <person name="Chee G.-J."/>
            <person name="Arai W."/>
            <person name="Nunoura T."/>
            <person name="Itoh T."/>
            <person name="Hattori M."/>
            <person name="Takai K."/>
        </authorList>
    </citation>
    <scope>NUCLEOTIDE SEQUENCE</scope>
</reference>
<gene>
    <name evidence="2" type="ORF">HGMM_OP3C417</name>
</gene>
<feature type="domain" description="DUF5615" evidence="1">
    <location>
        <begin position="1"/>
        <end position="110"/>
    </location>
</feature>
<dbReference type="Pfam" id="PF18480">
    <property type="entry name" value="DUF5615"/>
    <property type="match status" value="1"/>
</dbReference>
<organism evidence="2">
    <name type="scientific">Acetithermum autotrophicum</name>
    <dbReference type="NCBI Taxonomy" id="1446466"/>
    <lineage>
        <taxon>Bacteria</taxon>
        <taxon>Candidatus Bipolaricaulota</taxon>
        <taxon>Candidatus Acetithermum</taxon>
    </lineage>
</organism>
<evidence type="ECO:0000313" key="2">
    <source>
        <dbReference type="EMBL" id="BAL59262.1"/>
    </source>
</evidence>